<proteinExistence type="predicted"/>
<dbReference type="GO" id="GO:0050501">
    <property type="term" value="F:hyaluronan synthase activity"/>
    <property type="evidence" value="ECO:0007669"/>
    <property type="project" value="UniProtKB-EC"/>
</dbReference>
<dbReference type="PANTHER" id="PTHR43179:SF7">
    <property type="entry name" value="RHAMNOSYLTRANSFERASE WBBL"/>
    <property type="match status" value="1"/>
</dbReference>
<dbReference type="EMBL" id="CP016094">
    <property type="protein sequence ID" value="AOS44968.1"/>
    <property type="molecule type" value="Genomic_DNA"/>
</dbReference>
<protein>
    <submittedName>
        <fullName evidence="3">Hyaluronan synthase</fullName>
        <ecNumber evidence="3">2.4.1.212</ecNumber>
    </submittedName>
</protein>
<dbReference type="SUPFAM" id="SSF53756">
    <property type="entry name" value="UDP-Glycosyltransferase/glycogen phosphorylase"/>
    <property type="match status" value="1"/>
</dbReference>
<sequence>MPDPLPPQFHIDRPTAWRPESAHLEIVGWLYAGDVTRCVDLRARVDKRATLGLYGLERPDTQRIFGGSEAALRTGFIQRVQVWRGAKEIALDWHDGTQWREFFRTALDSWALPANAAKPPRILRAGLVHQTLHHLYRHFHRASWGELCRETDAVLRDVLTANSDVPVADRLLGCIENPGYWINVGYEKFRVTGWAFGVGHDLARLGATTGVLSENRLVYPKDRPDVASHRPDHANSLKSGFYGLVDIRKDTPSPANLLIFAEAPDGTRSLAFARRLHLDRRDEHSGPVPVFKPFLFYRVVAAFLRGRLLGRYEFDSWPETRAEIARLRTHLASVLSHGEEAKIPAAIVRRKDQDPYTRWCWHNRLTPRLHTVLQQDAATAVQAGGPLISVVVPAYNTPEKYLRELLDCLKDQLYPRWELCIADDASPQPHVRRLLEAAARTDARIKPVFRPENGHISRATNSALDVATGTFVALLDHDDLLPADALLHVAEAILRHPTAGYLYTDEDKIDDTGRRFDPQFKGGWSPEMAITHNYTHHLTVIRRDIVEKAGRLRPEFNGAQDIDLFLRCWDLIDAQDVVHVPFVGYHWRAHAESTASRGDQKGYLFAAARNGIAEAVTRRGLRAEPVLPEFAKHYALCLHQLKWDAALLRENPVTIVIPTRNRADLLRTCLDSLARTTPRESVKVVIVDDNSDDPATLAYLQELPARADLRVEVLRAPATADRAPDAGITIPKTAASAALAAAGQAGTPATTGFNYSRLVNLGTARADTPLVLHLNNDVEALTPGWLEDMVGWLTVPGVGIVGAKLLYPDGTINHAGISLGREDGLPHVLFEREPAEDLGYLFLPHAARNVSAVTGACLLTRTDLYRQLGGFDEPKLQVAYNDVDFCLRAGTAGFRTVVSPSAVLRHVGSASRGTVYAEREHLEYLARHGTRRDPYHSEALHFPPRNLPLNPYHRRHAETARPFRAIALTQNLNFEGAPIFLFELARYLAAQPGVQLTIASAQDGPLRARFEAAGFKVEIWDATPLTGAKTPEQFAAALKTFAGTRAWDDADLFLCNTLLTFWGVHLAAHLGKTSAFYLHESKPVKRFFESILPPLMHPVAEEALRLATRVVFTATSTRDLHEEFNVNDNFRLLASWVDFDRIDAFAAAHEPAALRRKHGLDPDAVVVVNIGSICERKGQHIYIRGIDLLRKELPALYPGKKIQWVMVGARPGLYMETLQEDIALMGLQDTVKVFPETPDIYDFYRLADLLVCTSFEESFPRVILEAMTFGNRIVSTDVNGIAEMLTNTDEAYLVPAGDQHKLAAALKLALADHLAGDRKMISLARARAARAYHHSRALPRHLQVIREAWLG</sequence>
<dbReference type="InterPro" id="IPR029044">
    <property type="entry name" value="Nucleotide-diphossugar_trans"/>
</dbReference>
<evidence type="ECO:0000259" key="1">
    <source>
        <dbReference type="Pfam" id="PF00534"/>
    </source>
</evidence>
<organism evidence="3 4">
    <name type="scientific">Lacunisphaera limnophila</name>
    <dbReference type="NCBI Taxonomy" id="1838286"/>
    <lineage>
        <taxon>Bacteria</taxon>
        <taxon>Pseudomonadati</taxon>
        <taxon>Verrucomicrobiota</taxon>
        <taxon>Opitutia</taxon>
        <taxon>Opitutales</taxon>
        <taxon>Opitutaceae</taxon>
        <taxon>Lacunisphaera</taxon>
    </lineage>
</organism>
<dbReference type="Proteomes" id="UP000095228">
    <property type="component" value="Chromosome"/>
</dbReference>
<keyword evidence="3" id="KW-0808">Transferase</keyword>
<dbReference type="STRING" id="1838286.Verru16b_02037"/>
<dbReference type="RefSeq" id="WP_069962167.1">
    <property type="nucleotide sequence ID" value="NZ_CP016094.1"/>
</dbReference>
<evidence type="ECO:0000259" key="2">
    <source>
        <dbReference type="Pfam" id="PF00535"/>
    </source>
</evidence>
<dbReference type="PATRIC" id="fig|1838286.3.peg.2052"/>
<dbReference type="Gene3D" id="3.90.550.10">
    <property type="entry name" value="Spore Coat Polysaccharide Biosynthesis Protein SpsA, Chain A"/>
    <property type="match status" value="2"/>
</dbReference>
<feature type="domain" description="Glycosyltransferase 2-like" evidence="2">
    <location>
        <begin position="654"/>
        <end position="717"/>
    </location>
</feature>
<dbReference type="Pfam" id="PF00535">
    <property type="entry name" value="Glycos_transf_2"/>
    <property type="match status" value="2"/>
</dbReference>
<feature type="domain" description="Glycosyltransferase 2-like" evidence="2">
    <location>
        <begin position="389"/>
        <end position="548"/>
    </location>
</feature>
<dbReference type="CDD" id="cd03801">
    <property type="entry name" value="GT4_PimA-like"/>
    <property type="match status" value="1"/>
</dbReference>
<dbReference type="OrthoDB" id="9800276at2"/>
<keyword evidence="3" id="KW-0328">Glycosyltransferase</keyword>
<accession>A0A1D8AVN9</accession>
<reference evidence="3 4" key="1">
    <citation type="submission" date="2016-06" db="EMBL/GenBank/DDBJ databases">
        <title>Three novel species with peptidoglycan cell walls form the new genus Lacunisphaera gen. nov. in the family Opitutaceae of the verrucomicrobial subdivision 4.</title>
        <authorList>
            <person name="Rast P."/>
            <person name="Gloeckner I."/>
            <person name="Jogler M."/>
            <person name="Boedeker C."/>
            <person name="Jeske O."/>
            <person name="Wiegand S."/>
            <person name="Reinhardt R."/>
            <person name="Schumann P."/>
            <person name="Rohde M."/>
            <person name="Spring S."/>
            <person name="Gloeckner F.O."/>
            <person name="Jogler C."/>
        </authorList>
    </citation>
    <scope>NUCLEOTIDE SEQUENCE [LARGE SCALE GENOMIC DNA]</scope>
    <source>
        <strain evidence="3 4">IG16b</strain>
    </source>
</reference>
<name>A0A1D8AVN9_9BACT</name>
<gene>
    <name evidence="3" type="primary">hyaD_1</name>
    <name evidence="3" type="ORF">Verru16b_02037</name>
</gene>
<dbReference type="InterPro" id="IPR001173">
    <property type="entry name" value="Glyco_trans_2-like"/>
</dbReference>
<dbReference type="PANTHER" id="PTHR43179">
    <property type="entry name" value="RHAMNOSYLTRANSFERASE WBBL"/>
    <property type="match status" value="1"/>
</dbReference>
<keyword evidence="4" id="KW-1185">Reference proteome</keyword>
<dbReference type="Pfam" id="PF00534">
    <property type="entry name" value="Glycos_transf_1"/>
    <property type="match status" value="1"/>
</dbReference>
<evidence type="ECO:0000313" key="4">
    <source>
        <dbReference type="Proteomes" id="UP000095228"/>
    </source>
</evidence>
<dbReference type="CDD" id="cd04184">
    <property type="entry name" value="GT2_RfbC_Mx_like"/>
    <property type="match status" value="1"/>
</dbReference>
<dbReference type="SUPFAM" id="SSF53448">
    <property type="entry name" value="Nucleotide-diphospho-sugar transferases"/>
    <property type="match status" value="2"/>
</dbReference>
<dbReference type="EC" id="2.4.1.212" evidence="3"/>
<dbReference type="Gene3D" id="3.40.50.2000">
    <property type="entry name" value="Glycogen Phosphorylase B"/>
    <property type="match status" value="2"/>
</dbReference>
<feature type="domain" description="Glycosyl transferase family 1" evidence="1">
    <location>
        <begin position="1154"/>
        <end position="1320"/>
    </location>
</feature>
<dbReference type="KEGG" id="obg:Verru16b_02037"/>
<dbReference type="InterPro" id="IPR001296">
    <property type="entry name" value="Glyco_trans_1"/>
</dbReference>
<evidence type="ECO:0000313" key="3">
    <source>
        <dbReference type="EMBL" id="AOS44968.1"/>
    </source>
</evidence>